<sequence>MPIKVYVWLPQGENVGHASMTLSDGTHISWWPSDKNLKKKSNFMSIISSPAYLSQNLQEDIDLEKDIKPDRNYTLPEGFVDEDAIRNWWETFSANGVYRVLNQNCCHVVFKALEAGKAWGYITDEDVKSRGKTLLKPVDIDTLVNKLVMFLK</sequence>
<accession>A0ABD3V1X7</accession>
<organism evidence="1 2">
    <name type="scientific">Sinanodonta woodiana</name>
    <name type="common">Chinese pond mussel</name>
    <name type="synonym">Anodonta woodiana</name>
    <dbReference type="NCBI Taxonomy" id="1069815"/>
    <lineage>
        <taxon>Eukaryota</taxon>
        <taxon>Metazoa</taxon>
        <taxon>Spiralia</taxon>
        <taxon>Lophotrochozoa</taxon>
        <taxon>Mollusca</taxon>
        <taxon>Bivalvia</taxon>
        <taxon>Autobranchia</taxon>
        <taxon>Heteroconchia</taxon>
        <taxon>Palaeoheterodonta</taxon>
        <taxon>Unionida</taxon>
        <taxon>Unionoidea</taxon>
        <taxon>Unionidae</taxon>
        <taxon>Unioninae</taxon>
        <taxon>Sinanodonta</taxon>
    </lineage>
</organism>
<proteinExistence type="predicted"/>
<dbReference type="EMBL" id="JBJQND010000014">
    <property type="protein sequence ID" value="KAL3855659.1"/>
    <property type="molecule type" value="Genomic_DNA"/>
</dbReference>
<protein>
    <recommendedName>
        <fullName evidence="3">LRAT domain-containing protein</fullName>
    </recommendedName>
</protein>
<gene>
    <name evidence="1" type="ORF">ACJMK2_014866</name>
</gene>
<evidence type="ECO:0000313" key="1">
    <source>
        <dbReference type="EMBL" id="KAL3855659.1"/>
    </source>
</evidence>
<comment type="caution">
    <text evidence="1">The sequence shown here is derived from an EMBL/GenBank/DDBJ whole genome shotgun (WGS) entry which is preliminary data.</text>
</comment>
<dbReference type="AlphaFoldDB" id="A0ABD3V1X7"/>
<evidence type="ECO:0008006" key="3">
    <source>
        <dbReference type="Google" id="ProtNLM"/>
    </source>
</evidence>
<reference evidence="1 2" key="1">
    <citation type="submission" date="2024-11" db="EMBL/GenBank/DDBJ databases">
        <title>Chromosome-level genome assembly of the freshwater bivalve Anodonta woodiana.</title>
        <authorList>
            <person name="Chen X."/>
        </authorList>
    </citation>
    <scope>NUCLEOTIDE SEQUENCE [LARGE SCALE GENOMIC DNA]</scope>
    <source>
        <strain evidence="1">MN2024</strain>
        <tissue evidence="1">Gills</tissue>
    </source>
</reference>
<evidence type="ECO:0000313" key="2">
    <source>
        <dbReference type="Proteomes" id="UP001634394"/>
    </source>
</evidence>
<keyword evidence="2" id="KW-1185">Reference proteome</keyword>
<dbReference type="Proteomes" id="UP001634394">
    <property type="component" value="Unassembled WGS sequence"/>
</dbReference>
<name>A0ABD3V1X7_SINWO</name>